<keyword evidence="5" id="KW-0472">Membrane</keyword>
<sequence length="411" mass="45807">MLRYYRLCLLGFCLLLLPGCGSRKELNELGIVIATGLDGTKGNYRVTTQIIVPSAMFSGTGGSSGAGSTLGVYVLTSKGETIKEALIRSTLKNPRQLYFSHNNVLVIGKETANEGIFELVDRYLRNLDTRETVKVLVAESTAEETLQALLPPEKLPGKALEELLDKEQKWASFYNDTSMYELALKLSSDSGAAGVPEIKLEGSSPEILKTQDAFKHTNPPANLILSGLSLFQGERRVGRLNERESLGVSWLMNRVRRHTISFGSGPDGDDQSRSAYKVTSAKVKVTPVKDGDGYKLKVRAKVAGELNETESMEDVGSLSGIRHLEEQIERKITGDINQGWKAIRKQQVDVLGVADKIHRRYPKDWQKLKPRWKEEFSKMNIEVQVKASIKRPGLFIQSFRKLQEKIHEGEE</sequence>
<keyword evidence="6" id="KW-0564">Palmitate</keyword>
<comment type="caution">
    <text evidence="10">The sequence shown here is derived from an EMBL/GenBank/DDBJ whole genome shotgun (WGS) entry which is preliminary data.</text>
</comment>
<evidence type="ECO:0000256" key="4">
    <source>
        <dbReference type="ARBA" id="ARBA00022729"/>
    </source>
</evidence>
<evidence type="ECO:0000259" key="9">
    <source>
        <dbReference type="Pfam" id="PF25198"/>
    </source>
</evidence>
<feature type="domain" description="Spore germination protein N-terminal" evidence="9">
    <location>
        <begin position="23"/>
        <end position="199"/>
    </location>
</feature>
<dbReference type="Gene3D" id="3.30.300.210">
    <property type="entry name" value="Nutrient germinant receptor protein C, domain 3"/>
    <property type="match status" value="1"/>
</dbReference>
<dbReference type="InterPro" id="IPR038501">
    <property type="entry name" value="Spore_GerAC_C_sf"/>
</dbReference>
<evidence type="ECO:0000256" key="6">
    <source>
        <dbReference type="ARBA" id="ARBA00023139"/>
    </source>
</evidence>
<protein>
    <submittedName>
        <fullName evidence="10">Germination protein GerAC</fullName>
    </submittedName>
</protein>
<keyword evidence="11" id="KW-1185">Reference proteome</keyword>
<keyword evidence="3" id="KW-0309">Germination</keyword>
<keyword evidence="7" id="KW-0449">Lipoprotein</keyword>
<dbReference type="InterPro" id="IPR046953">
    <property type="entry name" value="Spore_GerAC-like_C"/>
</dbReference>
<keyword evidence="4" id="KW-0732">Signal</keyword>
<dbReference type="InterPro" id="IPR008844">
    <property type="entry name" value="Spore_GerAC-like"/>
</dbReference>
<gene>
    <name evidence="10" type="ORF">GCM10010917_14820</name>
</gene>
<reference evidence="11" key="1">
    <citation type="journal article" date="2019" name="Int. J. Syst. Evol. Microbiol.">
        <title>The Global Catalogue of Microorganisms (GCM) 10K type strain sequencing project: providing services to taxonomists for standard genome sequencing and annotation.</title>
        <authorList>
            <consortium name="The Broad Institute Genomics Platform"/>
            <consortium name="The Broad Institute Genome Sequencing Center for Infectious Disease"/>
            <person name="Wu L."/>
            <person name="Ma J."/>
        </authorList>
    </citation>
    <scope>NUCLEOTIDE SEQUENCE [LARGE SCALE GENOMIC DNA]</scope>
    <source>
        <strain evidence="11">CGMCC 1.15044</strain>
    </source>
</reference>
<proteinExistence type="inferred from homology"/>
<dbReference type="InterPro" id="IPR057336">
    <property type="entry name" value="GerAC_N"/>
</dbReference>
<evidence type="ECO:0000256" key="1">
    <source>
        <dbReference type="ARBA" id="ARBA00004635"/>
    </source>
</evidence>
<evidence type="ECO:0000256" key="5">
    <source>
        <dbReference type="ARBA" id="ARBA00023136"/>
    </source>
</evidence>
<dbReference type="Pfam" id="PF05504">
    <property type="entry name" value="Spore_GerAC"/>
    <property type="match status" value="1"/>
</dbReference>
<comment type="similarity">
    <text evidence="2">Belongs to the GerABKC lipoprotein family.</text>
</comment>
<dbReference type="Pfam" id="PF25198">
    <property type="entry name" value="Spore_GerAC_N"/>
    <property type="match status" value="1"/>
</dbReference>
<dbReference type="EMBL" id="BMHF01000004">
    <property type="protein sequence ID" value="GGA30780.1"/>
    <property type="molecule type" value="Genomic_DNA"/>
</dbReference>
<evidence type="ECO:0000256" key="2">
    <source>
        <dbReference type="ARBA" id="ARBA00007886"/>
    </source>
</evidence>
<organism evidence="10 11">
    <name type="scientific">Paenibacillus physcomitrellae</name>
    <dbReference type="NCBI Taxonomy" id="1619311"/>
    <lineage>
        <taxon>Bacteria</taxon>
        <taxon>Bacillati</taxon>
        <taxon>Bacillota</taxon>
        <taxon>Bacilli</taxon>
        <taxon>Bacillales</taxon>
        <taxon>Paenibacillaceae</taxon>
        <taxon>Paenibacillus</taxon>
    </lineage>
</organism>
<dbReference type="RefSeq" id="WP_094095045.1">
    <property type="nucleotide sequence ID" value="NZ_BMHF01000004.1"/>
</dbReference>
<comment type="subcellular location">
    <subcellularLocation>
        <location evidence="1">Membrane</location>
        <topology evidence="1">Lipid-anchor</topology>
    </subcellularLocation>
</comment>
<feature type="domain" description="Spore germination GerAC-like C-terminal" evidence="8">
    <location>
        <begin position="226"/>
        <end position="393"/>
    </location>
</feature>
<accession>A0ABQ1FV96</accession>
<evidence type="ECO:0000259" key="8">
    <source>
        <dbReference type="Pfam" id="PF05504"/>
    </source>
</evidence>
<evidence type="ECO:0000256" key="3">
    <source>
        <dbReference type="ARBA" id="ARBA00022544"/>
    </source>
</evidence>
<evidence type="ECO:0000313" key="11">
    <source>
        <dbReference type="Proteomes" id="UP000609323"/>
    </source>
</evidence>
<evidence type="ECO:0000313" key="10">
    <source>
        <dbReference type="EMBL" id="GGA30780.1"/>
    </source>
</evidence>
<dbReference type="Gene3D" id="6.20.190.10">
    <property type="entry name" value="Nutrient germinant receptor protein C, domain 1"/>
    <property type="match status" value="1"/>
</dbReference>
<dbReference type="Proteomes" id="UP000609323">
    <property type="component" value="Unassembled WGS sequence"/>
</dbReference>
<name>A0ABQ1FV96_9BACL</name>
<dbReference type="PANTHER" id="PTHR35789">
    <property type="entry name" value="SPORE GERMINATION PROTEIN B3"/>
    <property type="match status" value="1"/>
</dbReference>
<evidence type="ECO:0000256" key="7">
    <source>
        <dbReference type="ARBA" id="ARBA00023288"/>
    </source>
</evidence>
<dbReference type="PANTHER" id="PTHR35789:SF1">
    <property type="entry name" value="SPORE GERMINATION PROTEIN B3"/>
    <property type="match status" value="1"/>
</dbReference>
<dbReference type="NCBIfam" id="TIGR02887">
    <property type="entry name" value="spore_ger_x_C"/>
    <property type="match status" value="1"/>
</dbReference>